<organism evidence="1 2">
    <name type="scientific">Caerostris extrusa</name>
    <name type="common">Bark spider</name>
    <name type="synonym">Caerostris bankana</name>
    <dbReference type="NCBI Taxonomy" id="172846"/>
    <lineage>
        <taxon>Eukaryota</taxon>
        <taxon>Metazoa</taxon>
        <taxon>Ecdysozoa</taxon>
        <taxon>Arthropoda</taxon>
        <taxon>Chelicerata</taxon>
        <taxon>Arachnida</taxon>
        <taxon>Araneae</taxon>
        <taxon>Araneomorphae</taxon>
        <taxon>Entelegynae</taxon>
        <taxon>Araneoidea</taxon>
        <taxon>Araneidae</taxon>
        <taxon>Caerostris</taxon>
    </lineage>
</organism>
<evidence type="ECO:0000313" key="2">
    <source>
        <dbReference type="Proteomes" id="UP001054945"/>
    </source>
</evidence>
<dbReference type="AlphaFoldDB" id="A0AAV4NCX8"/>
<name>A0AAV4NCX8_CAEEX</name>
<proteinExistence type="predicted"/>
<keyword evidence="2" id="KW-1185">Reference proteome</keyword>
<comment type="caution">
    <text evidence="1">The sequence shown here is derived from an EMBL/GenBank/DDBJ whole genome shotgun (WGS) entry which is preliminary data.</text>
</comment>
<accession>A0AAV4NCX8</accession>
<reference evidence="1 2" key="1">
    <citation type="submission" date="2021-06" db="EMBL/GenBank/DDBJ databases">
        <title>Caerostris extrusa draft genome.</title>
        <authorList>
            <person name="Kono N."/>
            <person name="Arakawa K."/>
        </authorList>
    </citation>
    <scope>NUCLEOTIDE SEQUENCE [LARGE SCALE GENOMIC DNA]</scope>
</reference>
<dbReference type="EMBL" id="BPLR01020687">
    <property type="protein sequence ID" value="GIX81536.1"/>
    <property type="molecule type" value="Genomic_DNA"/>
</dbReference>
<sequence length="118" mass="13894">MSALRDISATSFCSANLIKEALLPRQNSPFKRAFSAKWLVKMETNYFESWNHFPPYCAVRPLKIRLRTHYTVLSLRNFALPRYLILKETNLWQIISFLFLEGVAQEQKGWFLVAGFKY</sequence>
<gene>
    <name evidence="1" type="ORF">CEXT_227061</name>
</gene>
<evidence type="ECO:0000313" key="1">
    <source>
        <dbReference type="EMBL" id="GIX81536.1"/>
    </source>
</evidence>
<protein>
    <submittedName>
        <fullName evidence="1">Uncharacterized protein</fullName>
    </submittedName>
</protein>
<dbReference type="Proteomes" id="UP001054945">
    <property type="component" value="Unassembled WGS sequence"/>
</dbReference>